<evidence type="ECO:0000313" key="5">
    <source>
        <dbReference type="Proteomes" id="UP001071478"/>
    </source>
</evidence>
<keyword evidence="6" id="KW-1185">Reference proteome</keyword>
<proteinExistence type="inferred from homology"/>
<feature type="region of interest" description="Disordered" evidence="2">
    <location>
        <begin position="300"/>
        <end position="337"/>
    </location>
</feature>
<comment type="caution">
    <text evidence="4">The sequence shown here is derived from an EMBL/GenBank/DDBJ whole genome shotgun (WGS) entry which is preliminary data.</text>
</comment>
<evidence type="ECO:0000256" key="2">
    <source>
        <dbReference type="SAM" id="MobiDB-lite"/>
    </source>
</evidence>
<dbReference type="EMBL" id="JAPMKV010000004">
    <property type="protein sequence ID" value="MCX7445326.1"/>
    <property type="molecule type" value="Genomic_DNA"/>
</dbReference>
<dbReference type="AlphaFoldDB" id="A0A9Q4C879"/>
<dbReference type="Proteomes" id="UP001071478">
    <property type="component" value="Unassembled WGS sequence"/>
</dbReference>
<evidence type="ECO:0000313" key="3">
    <source>
        <dbReference type="EMBL" id="MCX7445326.1"/>
    </source>
</evidence>
<dbReference type="EMBL" id="JAPMKU010000002">
    <property type="protein sequence ID" value="MCX7468249.1"/>
    <property type="molecule type" value="Genomic_DNA"/>
</dbReference>
<dbReference type="Proteomes" id="UP001081709">
    <property type="component" value="Unassembled WGS sequence"/>
</dbReference>
<protein>
    <recommendedName>
        <fullName evidence="7">DUF3109 family protein</fullName>
    </recommendedName>
</protein>
<evidence type="ECO:0008006" key="7">
    <source>
        <dbReference type="Google" id="ProtNLM"/>
    </source>
</evidence>
<accession>A0A9Q4C879</accession>
<reference evidence="4" key="1">
    <citation type="submission" date="2022-11" db="EMBL/GenBank/DDBJ databases">
        <title>Corynebacterium sp. isolated from Penguins.</title>
        <authorList>
            <person name="Sedlar K."/>
            <person name="Svec P."/>
        </authorList>
    </citation>
    <scope>NUCLEOTIDE SEQUENCE</scope>
    <source>
        <strain evidence="3">P7003</strain>
        <strain evidence="4">P7374</strain>
    </source>
</reference>
<evidence type="ECO:0000313" key="6">
    <source>
        <dbReference type="Proteomes" id="UP001081709"/>
    </source>
</evidence>
<name>A0A9Q4C879_9CORY</name>
<sequence length="337" mass="36993">MNCPQTEHVSRPVRLGFPASSPAAASIRAGAELPPDFPREWFEFTDPNDPDHVFSIDLTWLESHYSCQFGTGTCRGIDADMPDVGCCVHGAFLCDEEDREQLVDAVSRMPAEFWQLRPEGTDGWLTERAEGREPDLLEPWLEWDELDGEDGEPEPALKTVITDGACIFANRAGWATGSGCALHQWGAATGEDLTVVKPEVCWQLPLRRLEDWEDRGDGTEILRTTITEYTRRGWGGGGEDFDWYCTTSPACHTSRQPVWLSHERELIALMGVEAYTILAGHCAERRAASDFLRDSGFATGSAGGAPHPATVAARRAARGETGRGTVSPRTCSPDPGR</sequence>
<evidence type="ECO:0000313" key="4">
    <source>
        <dbReference type="EMBL" id="MCX7468249.1"/>
    </source>
</evidence>
<dbReference type="RefSeq" id="WP_200252295.1">
    <property type="nucleotide sequence ID" value="NZ_JAENIQ020000001.1"/>
</dbReference>
<organism evidence="4 5">
    <name type="scientific">Corynebacterium pygosceleis</name>
    <dbReference type="NCBI Taxonomy" id="2800406"/>
    <lineage>
        <taxon>Bacteria</taxon>
        <taxon>Bacillati</taxon>
        <taxon>Actinomycetota</taxon>
        <taxon>Actinomycetes</taxon>
        <taxon>Mycobacteriales</taxon>
        <taxon>Corynebacteriaceae</taxon>
        <taxon>Corynebacterium</taxon>
    </lineage>
</organism>
<dbReference type="InterPro" id="IPR021458">
    <property type="entry name" value="Rv0495c"/>
</dbReference>
<evidence type="ECO:0000256" key="1">
    <source>
        <dbReference type="ARBA" id="ARBA00093770"/>
    </source>
</evidence>
<comment type="similarity">
    <text evidence="1">Belongs to the Rv0495c family.</text>
</comment>
<dbReference type="Pfam" id="PF11307">
    <property type="entry name" value="DUF3109"/>
    <property type="match status" value="1"/>
</dbReference>
<gene>
    <name evidence="3" type="ORF">OS125_08745</name>
    <name evidence="4" type="ORF">OS129_05055</name>
</gene>